<proteinExistence type="inferred from homology"/>
<gene>
    <name evidence="8" type="ORF">HNQ59_002188</name>
</gene>
<name>A0A840MUN9_9PROT</name>
<feature type="transmembrane region" description="Helical" evidence="7">
    <location>
        <begin position="360"/>
        <end position="385"/>
    </location>
</feature>
<accession>A0A840MUN9</accession>
<dbReference type="CDD" id="cd13127">
    <property type="entry name" value="MATE_tuaB_like"/>
    <property type="match status" value="1"/>
</dbReference>
<keyword evidence="5 7" id="KW-1133">Transmembrane helix</keyword>
<comment type="caution">
    <text evidence="8">The sequence shown here is derived from an EMBL/GenBank/DDBJ whole genome shotgun (WGS) entry which is preliminary data.</text>
</comment>
<feature type="transmembrane region" description="Helical" evidence="7">
    <location>
        <begin position="20"/>
        <end position="38"/>
    </location>
</feature>
<dbReference type="EMBL" id="JACHHY010000012">
    <property type="protein sequence ID" value="MBB5018891.1"/>
    <property type="molecule type" value="Genomic_DNA"/>
</dbReference>
<feature type="transmembrane region" description="Helical" evidence="7">
    <location>
        <begin position="80"/>
        <end position="103"/>
    </location>
</feature>
<keyword evidence="6 7" id="KW-0472">Membrane</keyword>
<evidence type="ECO:0000256" key="2">
    <source>
        <dbReference type="ARBA" id="ARBA00007430"/>
    </source>
</evidence>
<dbReference type="AlphaFoldDB" id="A0A840MUN9"/>
<protein>
    <submittedName>
        <fullName evidence="8">O-antigen/teichoic acid export membrane protein</fullName>
    </submittedName>
</protein>
<evidence type="ECO:0000256" key="6">
    <source>
        <dbReference type="ARBA" id="ARBA00023136"/>
    </source>
</evidence>
<feature type="transmembrane region" description="Helical" evidence="7">
    <location>
        <begin position="174"/>
        <end position="194"/>
    </location>
</feature>
<dbReference type="PANTHER" id="PTHR30250">
    <property type="entry name" value="PST FAMILY PREDICTED COLANIC ACID TRANSPORTER"/>
    <property type="match status" value="1"/>
</dbReference>
<feature type="transmembrane region" description="Helical" evidence="7">
    <location>
        <begin position="288"/>
        <end position="307"/>
    </location>
</feature>
<evidence type="ECO:0000256" key="5">
    <source>
        <dbReference type="ARBA" id="ARBA00022989"/>
    </source>
</evidence>
<feature type="transmembrane region" description="Helical" evidence="7">
    <location>
        <begin position="115"/>
        <end position="136"/>
    </location>
</feature>
<sequence length="479" mass="52002">MSNLRSQVVSGLRWTAGARIVSQVFTWAMTIIVIRLLTPGDYGLLAMANIFVAFLMLMSEIGLGLSIVQADKVELPELRQIFGLVILSNMSLCVLLLVLAPLIASFFNEPRLTMVIQALAAQFPLVALTSIPKALLERKMDFKPASMLEAISAIINGVVVLLLAYWGYGVWALVWGNLVGLLLRAIGFQIMSPFREWPTFSLAGMRRFVFFGGHVTLARMLWFFYSQVDSFIVGKLLGKEPLGIYSVSMHLAGLPVARVSSVLNQVAMPAFSRVQNDLGAASAHFLKAARLMAFVVFPVSWGMSAVAPELVDLLMGKHWAGAAMPLLLLCLIMPFRMLSSMIPAAVQGLGRPEVSVMNQISACVVMPIAFVIGSQWGLLGISIAWVLGFPLVLLGNLFRAMPVVGLTVWQLVRSQVPPAICAGGMWGAVELLRLVVGDLALIPRLSLLVASGGAMYVLLAWSINRAGCQEALGFFRRKG</sequence>
<dbReference type="RefSeq" id="WP_184038866.1">
    <property type="nucleotide sequence ID" value="NZ_JACHHY010000012.1"/>
</dbReference>
<reference evidence="8 9" key="1">
    <citation type="submission" date="2020-08" db="EMBL/GenBank/DDBJ databases">
        <title>Genomic Encyclopedia of Type Strains, Phase IV (KMG-IV): sequencing the most valuable type-strain genomes for metagenomic binning, comparative biology and taxonomic classification.</title>
        <authorList>
            <person name="Goeker M."/>
        </authorList>
    </citation>
    <scope>NUCLEOTIDE SEQUENCE [LARGE SCALE GENOMIC DNA]</scope>
    <source>
        <strain evidence="8 9">DSM 27165</strain>
    </source>
</reference>
<feature type="transmembrane region" description="Helical" evidence="7">
    <location>
        <begin position="206"/>
        <end position="225"/>
    </location>
</feature>
<comment type="subcellular location">
    <subcellularLocation>
        <location evidence="1">Cell membrane</location>
        <topology evidence="1">Multi-pass membrane protein</topology>
    </subcellularLocation>
</comment>
<dbReference type="PANTHER" id="PTHR30250:SF10">
    <property type="entry name" value="LIPOPOLYSACCHARIDE BIOSYNTHESIS PROTEIN WZXC"/>
    <property type="match status" value="1"/>
</dbReference>
<dbReference type="Proteomes" id="UP000575898">
    <property type="component" value="Unassembled WGS sequence"/>
</dbReference>
<dbReference type="GO" id="GO:0005886">
    <property type="term" value="C:plasma membrane"/>
    <property type="evidence" value="ECO:0007669"/>
    <property type="project" value="UniProtKB-SubCell"/>
</dbReference>
<keyword evidence="9" id="KW-1185">Reference proteome</keyword>
<organism evidence="8 9">
    <name type="scientific">Chitinivorax tropicus</name>
    <dbReference type="NCBI Taxonomy" id="714531"/>
    <lineage>
        <taxon>Bacteria</taxon>
        <taxon>Pseudomonadati</taxon>
        <taxon>Pseudomonadota</taxon>
        <taxon>Betaproteobacteria</taxon>
        <taxon>Chitinivorax</taxon>
    </lineage>
</organism>
<evidence type="ECO:0000313" key="9">
    <source>
        <dbReference type="Proteomes" id="UP000575898"/>
    </source>
</evidence>
<dbReference type="InterPro" id="IPR050833">
    <property type="entry name" value="Poly_Biosynth_Transport"/>
</dbReference>
<evidence type="ECO:0000256" key="7">
    <source>
        <dbReference type="SAM" id="Phobius"/>
    </source>
</evidence>
<feature type="transmembrane region" description="Helical" evidence="7">
    <location>
        <begin position="442"/>
        <end position="461"/>
    </location>
</feature>
<evidence type="ECO:0000256" key="3">
    <source>
        <dbReference type="ARBA" id="ARBA00022475"/>
    </source>
</evidence>
<evidence type="ECO:0000256" key="4">
    <source>
        <dbReference type="ARBA" id="ARBA00022692"/>
    </source>
</evidence>
<dbReference type="Pfam" id="PF13440">
    <property type="entry name" value="Polysacc_synt_3"/>
    <property type="match status" value="1"/>
</dbReference>
<feature type="transmembrane region" description="Helical" evidence="7">
    <location>
        <begin position="148"/>
        <end position="168"/>
    </location>
</feature>
<keyword evidence="4 7" id="KW-0812">Transmembrane</keyword>
<evidence type="ECO:0000313" key="8">
    <source>
        <dbReference type="EMBL" id="MBB5018891.1"/>
    </source>
</evidence>
<evidence type="ECO:0000256" key="1">
    <source>
        <dbReference type="ARBA" id="ARBA00004651"/>
    </source>
</evidence>
<feature type="transmembrane region" description="Helical" evidence="7">
    <location>
        <begin position="44"/>
        <end position="68"/>
    </location>
</feature>
<feature type="transmembrane region" description="Helical" evidence="7">
    <location>
        <begin position="319"/>
        <end position="339"/>
    </location>
</feature>
<keyword evidence="3" id="KW-1003">Cell membrane</keyword>
<comment type="similarity">
    <text evidence="2">Belongs to the polysaccharide synthase family.</text>
</comment>